<evidence type="ECO:0000256" key="1">
    <source>
        <dbReference type="PROSITE-ProRule" id="PRU00024"/>
    </source>
</evidence>
<gene>
    <name evidence="4" type="primary">LOC106173101</name>
</gene>
<keyword evidence="1" id="KW-0479">Metal-binding</keyword>
<dbReference type="GeneID" id="106173101"/>
<sequence>MEAIVILSMCPNHIFTSDKFITPVPVCTTVLREKRIHTYKKKMDLKFTAFNDRVTCCKCSKYFKCPRRLTCSCALCNNCVPRDPANNRFSCPSCLSESRKLQFGNFFLARPEHALATIQQYICHSEVLNCECCISQTLCKVSVVAWCSSPECGFMCDHGLHAHMNMKPLRRHTFYSELQLRFLFHNLNRSQVTLSTPPIQVSRETHCCSHSKEVLNFYCMSCSEILCAEGAENHPDGHDINEHLNVVFSRLKCDENIGRLVDRAMGKVRESRERQQILMSQGSQCNDNLGLKTKLQSWTVELDKSCHKLEAVIKSALNILDWIKVESPYLVLIEYKRINANLEECIQDADEVLNNSVVK</sequence>
<dbReference type="OrthoDB" id="10066958at2759"/>
<dbReference type="AlphaFoldDB" id="A0A1S3JI27"/>
<evidence type="ECO:0000313" key="3">
    <source>
        <dbReference type="Proteomes" id="UP000085678"/>
    </source>
</evidence>
<dbReference type="InParanoid" id="A0A1S3JI27"/>
<evidence type="ECO:0000259" key="2">
    <source>
        <dbReference type="PROSITE" id="PS50119"/>
    </source>
</evidence>
<keyword evidence="3" id="KW-1185">Reference proteome</keyword>
<protein>
    <submittedName>
        <fullName evidence="4">Uncharacterized protein LOC106173101 isoform X1</fullName>
    </submittedName>
</protein>
<keyword evidence="1" id="KW-0862">Zinc</keyword>
<name>A0A1S3JI27_LINAN</name>
<dbReference type="SUPFAM" id="SSF57845">
    <property type="entry name" value="B-box zinc-binding domain"/>
    <property type="match status" value="1"/>
</dbReference>
<dbReference type="Gene3D" id="3.30.160.60">
    <property type="entry name" value="Classic Zinc Finger"/>
    <property type="match status" value="1"/>
</dbReference>
<evidence type="ECO:0000313" key="4">
    <source>
        <dbReference type="RefSeq" id="XP_013409554.1"/>
    </source>
</evidence>
<accession>A0A1S3JI27</accession>
<reference evidence="4" key="1">
    <citation type="submission" date="2025-08" db="UniProtKB">
        <authorList>
            <consortium name="RefSeq"/>
        </authorList>
    </citation>
    <scope>IDENTIFICATION</scope>
    <source>
        <tissue evidence="4">Gonads</tissue>
    </source>
</reference>
<dbReference type="InterPro" id="IPR000315">
    <property type="entry name" value="Znf_B-box"/>
</dbReference>
<dbReference type="PANTHER" id="PTHR25462">
    <property type="entry name" value="BONUS, ISOFORM C-RELATED"/>
    <property type="match status" value="1"/>
</dbReference>
<dbReference type="PROSITE" id="PS50119">
    <property type="entry name" value="ZF_BBOX"/>
    <property type="match status" value="1"/>
</dbReference>
<keyword evidence="1" id="KW-0863">Zinc-finger</keyword>
<proteinExistence type="predicted"/>
<dbReference type="GO" id="GO:0008270">
    <property type="term" value="F:zinc ion binding"/>
    <property type="evidence" value="ECO:0007669"/>
    <property type="project" value="UniProtKB-KW"/>
</dbReference>
<dbReference type="PANTHER" id="PTHR25462:SF296">
    <property type="entry name" value="MEIOTIC P26, ISOFORM F"/>
    <property type="match status" value="1"/>
</dbReference>
<feature type="domain" description="B box-type" evidence="2">
    <location>
        <begin position="202"/>
        <end position="243"/>
    </location>
</feature>
<dbReference type="RefSeq" id="XP_013409554.1">
    <property type="nucleotide sequence ID" value="XM_013554100.1"/>
</dbReference>
<dbReference type="KEGG" id="lak:106173101"/>
<dbReference type="Proteomes" id="UP000085678">
    <property type="component" value="Unplaced"/>
</dbReference>
<organism evidence="3 4">
    <name type="scientific">Lingula anatina</name>
    <name type="common">Brachiopod</name>
    <name type="synonym">Lingula unguis</name>
    <dbReference type="NCBI Taxonomy" id="7574"/>
    <lineage>
        <taxon>Eukaryota</taxon>
        <taxon>Metazoa</taxon>
        <taxon>Spiralia</taxon>
        <taxon>Lophotrochozoa</taxon>
        <taxon>Brachiopoda</taxon>
        <taxon>Linguliformea</taxon>
        <taxon>Lingulata</taxon>
        <taxon>Lingulida</taxon>
        <taxon>Linguloidea</taxon>
        <taxon>Lingulidae</taxon>
        <taxon>Lingula</taxon>
    </lineage>
</organism>
<dbReference type="InterPro" id="IPR047153">
    <property type="entry name" value="TRIM45/56/19-like"/>
</dbReference>